<dbReference type="PANTHER" id="PTHR26379:SF295">
    <property type="entry name" value="OS10G0429651 PROTEIN"/>
    <property type="match status" value="1"/>
</dbReference>
<comment type="similarity">
    <text evidence="2">Belongs to the Tdpoz family.</text>
</comment>
<dbReference type="STRING" id="4555.K4AIK8"/>
<proteinExistence type="inferred from homology"/>
<comment type="pathway">
    <text evidence="1">Protein modification; protein ubiquitination.</text>
</comment>
<dbReference type="Gramene" id="KQK88989">
    <property type="protein sequence ID" value="KQK88989"/>
    <property type="gene ID" value="SETIT_038720mg"/>
</dbReference>
<dbReference type="InParanoid" id="K4AIK8"/>
<feature type="domain" description="BPM/SPOP BACK" evidence="3">
    <location>
        <begin position="65"/>
        <end position="93"/>
    </location>
</feature>
<dbReference type="InterPro" id="IPR011333">
    <property type="entry name" value="SKP1/BTB/POZ_sf"/>
</dbReference>
<evidence type="ECO:0000313" key="4">
    <source>
        <dbReference type="EnsemblPlants" id="KQK88989"/>
    </source>
</evidence>
<dbReference type="GO" id="GO:0016567">
    <property type="term" value="P:protein ubiquitination"/>
    <property type="evidence" value="ECO:0007669"/>
    <property type="project" value="InterPro"/>
</dbReference>
<reference evidence="5" key="1">
    <citation type="journal article" date="2012" name="Nat. Biotechnol.">
        <title>Reference genome sequence of the model plant Setaria.</title>
        <authorList>
            <person name="Bennetzen J.L."/>
            <person name="Schmutz J."/>
            <person name="Wang H."/>
            <person name="Percifield R."/>
            <person name="Hawkins J."/>
            <person name="Pontaroli A.C."/>
            <person name="Estep M."/>
            <person name="Feng L."/>
            <person name="Vaughn J.N."/>
            <person name="Grimwood J."/>
            <person name="Jenkins J."/>
            <person name="Barry K."/>
            <person name="Lindquist E."/>
            <person name="Hellsten U."/>
            <person name="Deshpande S."/>
            <person name="Wang X."/>
            <person name="Wu X."/>
            <person name="Mitros T."/>
            <person name="Triplett J."/>
            <person name="Yang X."/>
            <person name="Ye C.Y."/>
            <person name="Mauro-Herrera M."/>
            <person name="Wang L."/>
            <person name="Li P."/>
            <person name="Sharma M."/>
            <person name="Sharma R."/>
            <person name="Ronald P.C."/>
            <person name="Panaud O."/>
            <person name="Kellogg E.A."/>
            <person name="Brutnell T.P."/>
            <person name="Doust A.N."/>
            <person name="Tuskan G.A."/>
            <person name="Rokhsar D."/>
            <person name="Devos K.M."/>
        </authorList>
    </citation>
    <scope>NUCLEOTIDE SEQUENCE [LARGE SCALE GENOMIC DNA]</scope>
    <source>
        <strain evidence="5">cv. Yugu1</strain>
    </source>
</reference>
<dbReference type="EMBL" id="AGNK02005600">
    <property type="status" value="NOT_ANNOTATED_CDS"/>
    <property type="molecule type" value="Genomic_DNA"/>
</dbReference>
<dbReference type="eggNOG" id="KOG1987">
    <property type="taxonomic scope" value="Eukaryota"/>
</dbReference>
<name>K4AIK8_SETIT</name>
<evidence type="ECO:0000259" key="3">
    <source>
        <dbReference type="Pfam" id="PF24570"/>
    </source>
</evidence>
<dbReference type="Pfam" id="PF24570">
    <property type="entry name" value="BACK_BPM_SPOP"/>
    <property type="match status" value="1"/>
</dbReference>
<dbReference type="HOGENOM" id="CLU_2350691_0_0_1"/>
<keyword evidence="5" id="KW-1185">Reference proteome</keyword>
<sequence length="97" mass="11099">MAPSRRLSFIYTDSVPHDYVNDDDDSDDDVMILWQNLFVAADIYDLRKLKLVSEENLYRYIEATTVASILALAEQHDCQGLKDACLDFHNSLGKKKS</sequence>
<dbReference type="OMA" id="MKESETA"/>
<dbReference type="InterPro" id="IPR056423">
    <property type="entry name" value="BACK_BPM_SPOP"/>
</dbReference>
<evidence type="ECO:0000313" key="5">
    <source>
        <dbReference type="Proteomes" id="UP000004995"/>
    </source>
</evidence>
<evidence type="ECO:0000256" key="2">
    <source>
        <dbReference type="ARBA" id="ARBA00010846"/>
    </source>
</evidence>
<protein>
    <recommendedName>
        <fullName evidence="3">BPM/SPOP BACK domain-containing protein</fullName>
    </recommendedName>
</protein>
<reference evidence="4" key="2">
    <citation type="submission" date="2018-08" db="UniProtKB">
        <authorList>
            <consortium name="EnsemblPlants"/>
        </authorList>
    </citation>
    <scope>IDENTIFICATION</scope>
    <source>
        <strain evidence="4">Yugu1</strain>
    </source>
</reference>
<evidence type="ECO:0000256" key="1">
    <source>
        <dbReference type="ARBA" id="ARBA00004906"/>
    </source>
</evidence>
<dbReference type="AlphaFoldDB" id="K4AIK8"/>
<dbReference type="Gene3D" id="3.30.710.10">
    <property type="entry name" value="Potassium Channel Kv1.1, Chain A"/>
    <property type="match status" value="1"/>
</dbReference>
<organism evidence="4 5">
    <name type="scientific">Setaria italica</name>
    <name type="common">Foxtail millet</name>
    <name type="synonym">Panicum italicum</name>
    <dbReference type="NCBI Taxonomy" id="4555"/>
    <lineage>
        <taxon>Eukaryota</taxon>
        <taxon>Viridiplantae</taxon>
        <taxon>Streptophyta</taxon>
        <taxon>Embryophyta</taxon>
        <taxon>Tracheophyta</taxon>
        <taxon>Spermatophyta</taxon>
        <taxon>Magnoliopsida</taxon>
        <taxon>Liliopsida</taxon>
        <taxon>Poales</taxon>
        <taxon>Poaceae</taxon>
        <taxon>PACMAD clade</taxon>
        <taxon>Panicoideae</taxon>
        <taxon>Panicodae</taxon>
        <taxon>Paniceae</taxon>
        <taxon>Cenchrinae</taxon>
        <taxon>Setaria</taxon>
    </lineage>
</organism>
<accession>K4AIK8</accession>
<dbReference type="InterPro" id="IPR045005">
    <property type="entry name" value="BPM1-6"/>
</dbReference>
<dbReference type="Proteomes" id="UP000004995">
    <property type="component" value="Unassembled WGS sequence"/>
</dbReference>
<dbReference type="EnsemblPlants" id="KQK88989">
    <property type="protein sequence ID" value="KQK88989"/>
    <property type="gene ID" value="SETIT_038720mg"/>
</dbReference>
<dbReference type="PANTHER" id="PTHR26379">
    <property type="entry name" value="BTB/POZ AND MATH DOMAIN-CONTAINING PROTEIN 1"/>
    <property type="match status" value="1"/>
</dbReference>